<keyword evidence="3" id="KW-0998">Cell outer membrane</keyword>
<dbReference type="InterPro" id="IPR011990">
    <property type="entry name" value="TPR-like_helical_dom_sf"/>
</dbReference>
<comment type="subcellular location">
    <subcellularLocation>
        <location evidence="1">Cell outer membrane</location>
    </subcellularLocation>
</comment>
<dbReference type="Gene3D" id="2.60.120.1440">
    <property type="match status" value="1"/>
</dbReference>
<dbReference type="Proteomes" id="UP001320898">
    <property type="component" value="Unassembled WGS sequence"/>
</dbReference>
<gene>
    <name evidence="5" type="ORF">MUB46_15940</name>
</gene>
<evidence type="ECO:0000256" key="3">
    <source>
        <dbReference type="ARBA" id="ARBA00023237"/>
    </source>
</evidence>
<feature type="domain" description="FecR protein" evidence="4">
    <location>
        <begin position="3"/>
        <end position="82"/>
    </location>
</feature>
<dbReference type="Gene3D" id="1.25.40.10">
    <property type="entry name" value="Tetratricopeptide repeat domain"/>
    <property type="match status" value="1"/>
</dbReference>
<dbReference type="AlphaFoldDB" id="A0AAW5R062"/>
<comment type="caution">
    <text evidence="5">The sequence shown here is derived from an EMBL/GenBank/DDBJ whole genome shotgun (WGS) entry which is preliminary data.</text>
</comment>
<dbReference type="PANTHER" id="PTHR12558">
    <property type="entry name" value="CELL DIVISION CYCLE 16,23,27"/>
    <property type="match status" value="1"/>
</dbReference>
<dbReference type="InterPro" id="IPR006860">
    <property type="entry name" value="FecR"/>
</dbReference>
<evidence type="ECO:0000259" key="4">
    <source>
        <dbReference type="Pfam" id="PF04773"/>
    </source>
</evidence>
<reference evidence="5 6" key="1">
    <citation type="submission" date="2022-04" db="EMBL/GenBank/DDBJ databases">
        <authorList>
            <person name="Ye Y.-Q."/>
            <person name="Du Z.-J."/>
        </authorList>
    </citation>
    <scope>NUCLEOTIDE SEQUENCE [LARGE SCALE GENOMIC DNA]</scope>
    <source>
        <strain evidence="5 6">A6E488</strain>
    </source>
</reference>
<sequence length="1009" mass="111289">MLVNDAVLRLDQDTTIYLADIAGEEEERSVLDLVRGAFQSFSRNPRELEVNTPYLNATIEGTEFVIRTSANDATMTVYEGVVSASNDSGDVSVASGQSVRSAKGAPPQSFTLVHPRDAVQWGLFYPPILAAGGARSGPIYDAAQLLSVGRVDEARASINATLARGENVGLAYALRAVIAVVQNDREAALADATRAVALAPDATAPRIALSFAQQAQFDLLAARDTMLEATAQQPNDAIGWARLSELWLMLGYRDLSREAAETAVSLDPSIERTQIVLGYAALTEFRTKQAREAFERAITLDSSDPQARFGLGLAMIRDGNLAEGRRQIEMAVALDSSRSLLRSYLGKAYFEEHRDDLAQEQFALAKELDPLDPTPYLYNAIMLQTENRPVEALHELQTSIDLNDNRAIYRSRELLDSDRAARGASLARVYDDLGFRSLGLNEGAQSLTIAPNNASAHRFLSDMYIGIPRRESARVSEMLQSQLLQDVNINPIQPSLVETNLNIVARGGPADPGFDEFTPLFERNGGQVIVSGVVGNDESIGGEGVASLIYNQLSLGAGAFTYESDGWRPNNDVQHDIFQLYGQVALTPDLNIQAEWSQRETEYGDLAFNFDPDSYDPTVRNNLNRDMARIGVRYSPTPNSDIIASVIYGSRDQRRARELFPGFDFKVEGKDEGYQYEGQYIYRADLFNVVAGLGYTDADATTTAQFGPFPPFVVSDSPITHFHGYTYVNISLPETVTWTVGASYDDYEEGALKVEKVNPKFGVQWKITDDLVVRGAAFRTVKPALVANRSIEPTQIAGFNQLFDDGNADEAWRYGGAIDYQITDDLFIGAEFTWRDLTVPVFIPTGVTFEDQEEQLGGAYLYWAINDRWALSGRVSYDRFQTGVNDSSVFGDVPLKVETFSVPIMVRYFHPSGFFAGLGGTYVNQEVTRTMAAKTNLGLADGSDDFFVVDAAIGFRFPDRRGIASLTVSNLLDEKFFYQDDSFREFRDEPSIGPYLPAMQIVGRITLNF</sequence>
<keyword evidence="6" id="KW-1185">Reference proteome</keyword>
<dbReference type="InterPro" id="IPR036942">
    <property type="entry name" value="Beta-barrel_TonB_sf"/>
</dbReference>
<dbReference type="Pfam" id="PF04773">
    <property type="entry name" value="FecR"/>
    <property type="match status" value="1"/>
</dbReference>
<evidence type="ECO:0000256" key="1">
    <source>
        <dbReference type="ARBA" id="ARBA00004442"/>
    </source>
</evidence>
<proteinExistence type="predicted"/>
<protein>
    <submittedName>
        <fullName evidence="5">FecR domain-containing protein</fullName>
    </submittedName>
</protein>
<dbReference type="PANTHER" id="PTHR12558:SF13">
    <property type="entry name" value="CELL DIVISION CYCLE PROTEIN 27 HOMOLOG"/>
    <property type="match status" value="1"/>
</dbReference>
<dbReference type="InterPro" id="IPR019734">
    <property type="entry name" value="TPR_rpt"/>
</dbReference>
<evidence type="ECO:0000313" key="5">
    <source>
        <dbReference type="EMBL" id="MCT8973353.1"/>
    </source>
</evidence>
<keyword evidence="2" id="KW-0472">Membrane</keyword>
<accession>A0AAW5R062</accession>
<dbReference type="SMART" id="SM00028">
    <property type="entry name" value="TPR"/>
    <property type="match status" value="5"/>
</dbReference>
<dbReference type="GO" id="GO:0009279">
    <property type="term" value="C:cell outer membrane"/>
    <property type="evidence" value="ECO:0007669"/>
    <property type="project" value="UniProtKB-SubCell"/>
</dbReference>
<evidence type="ECO:0000313" key="6">
    <source>
        <dbReference type="Proteomes" id="UP001320898"/>
    </source>
</evidence>
<dbReference type="Pfam" id="PF13181">
    <property type="entry name" value="TPR_8"/>
    <property type="match status" value="1"/>
</dbReference>
<dbReference type="Gene3D" id="2.40.170.20">
    <property type="entry name" value="TonB-dependent receptor, beta-barrel domain"/>
    <property type="match status" value="1"/>
</dbReference>
<dbReference type="EMBL" id="JALIDZ010000007">
    <property type="protein sequence ID" value="MCT8973353.1"/>
    <property type="molecule type" value="Genomic_DNA"/>
</dbReference>
<dbReference type="SUPFAM" id="SSF48452">
    <property type="entry name" value="TPR-like"/>
    <property type="match status" value="2"/>
</dbReference>
<dbReference type="SUPFAM" id="SSF56935">
    <property type="entry name" value="Porins"/>
    <property type="match status" value="1"/>
</dbReference>
<name>A0AAW5R062_9HYPH</name>
<organism evidence="5 6">
    <name type="scientific">Microbaculum marinisediminis</name>
    <dbReference type="NCBI Taxonomy" id="2931392"/>
    <lineage>
        <taxon>Bacteria</taxon>
        <taxon>Pseudomonadati</taxon>
        <taxon>Pseudomonadota</taxon>
        <taxon>Alphaproteobacteria</taxon>
        <taxon>Hyphomicrobiales</taxon>
        <taxon>Tepidamorphaceae</taxon>
        <taxon>Microbaculum</taxon>
    </lineage>
</organism>
<evidence type="ECO:0000256" key="2">
    <source>
        <dbReference type="ARBA" id="ARBA00023136"/>
    </source>
</evidence>